<reference evidence="1 2" key="1">
    <citation type="journal article" date="2018" name="Nat. Genet.">
        <title>The Rosa genome provides new insights in the design of modern roses.</title>
        <authorList>
            <person name="Bendahmane M."/>
        </authorList>
    </citation>
    <scope>NUCLEOTIDE SEQUENCE [LARGE SCALE GENOMIC DNA]</scope>
    <source>
        <strain evidence="2">cv. Old Blush</strain>
    </source>
</reference>
<protein>
    <submittedName>
        <fullName evidence="1">Uncharacterized protein</fullName>
    </submittedName>
</protein>
<sequence>MMAHGKVSLAQELLPSPIFSATKDSELAQREEFEMSIAGSGEVEPSIS</sequence>
<evidence type="ECO:0000313" key="2">
    <source>
        <dbReference type="Proteomes" id="UP000238479"/>
    </source>
</evidence>
<gene>
    <name evidence="1" type="ORF">RchiOBHm_Chr3g0467921</name>
</gene>
<dbReference type="Proteomes" id="UP000238479">
    <property type="component" value="Chromosome 3"/>
</dbReference>
<dbReference type="AlphaFoldDB" id="A0A2P6RAD9"/>
<evidence type="ECO:0000313" key="1">
    <source>
        <dbReference type="EMBL" id="PRQ43384.1"/>
    </source>
</evidence>
<accession>A0A2P6RAD9</accession>
<organism evidence="1 2">
    <name type="scientific">Rosa chinensis</name>
    <name type="common">China rose</name>
    <dbReference type="NCBI Taxonomy" id="74649"/>
    <lineage>
        <taxon>Eukaryota</taxon>
        <taxon>Viridiplantae</taxon>
        <taxon>Streptophyta</taxon>
        <taxon>Embryophyta</taxon>
        <taxon>Tracheophyta</taxon>
        <taxon>Spermatophyta</taxon>
        <taxon>Magnoliopsida</taxon>
        <taxon>eudicotyledons</taxon>
        <taxon>Gunneridae</taxon>
        <taxon>Pentapetalae</taxon>
        <taxon>rosids</taxon>
        <taxon>fabids</taxon>
        <taxon>Rosales</taxon>
        <taxon>Rosaceae</taxon>
        <taxon>Rosoideae</taxon>
        <taxon>Rosoideae incertae sedis</taxon>
        <taxon>Rosa</taxon>
    </lineage>
</organism>
<dbReference type="Gramene" id="PRQ43384">
    <property type="protein sequence ID" value="PRQ43384"/>
    <property type="gene ID" value="RchiOBHm_Chr3g0467921"/>
</dbReference>
<comment type="caution">
    <text evidence="1">The sequence shown here is derived from an EMBL/GenBank/DDBJ whole genome shotgun (WGS) entry which is preliminary data.</text>
</comment>
<name>A0A2P6RAD9_ROSCH</name>
<proteinExistence type="predicted"/>
<keyword evidence="2" id="KW-1185">Reference proteome</keyword>
<dbReference type="EMBL" id="PDCK01000041">
    <property type="protein sequence ID" value="PRQ43384.1"/>
    <property type="molecule type" value="Genomic_DNA"/>
</dbReference>